<evidence type="ECO:0000313" key="6">
    <source>
        <dbReference type="Proteomes" id="UP000632273"/>
    </source>
</evidence>
<feature type="domain" description="HTH hxlR-type" evidence="4">
    <location>
        <begin position="38"/>
        <end position="137"/>
    </location>
</feature>
<evidence type="ECO:0000259" key="4">
    <source>
        <dbReference type="PROSITE" id="PS51118"/>
    </source>
</evidence>
<accession>A0ABQ1UKH7</accession>
<keyword evidence="3" id="KW-0804">Transcription</keyword>
<name>A0ABQ1UKH7_9BACT</name>
<dbReference type="Gene3D" id="1.10.10.10">
    <property type="entry name" value="Winged helix-like DNA-binding domain superfamily/Winged helix DNA-binding domain"/>
    <property type="match status" value="1"/>
</dbReference>
<proteinExistence type="predicted"/>
<dbReference type="PROSITE" id="PS51118">
    <property type="entry name" value="HTH_HXLR"/>
    <property type="match status" value="1"/>
</dbReference>
<organism evidence="5 6">
    <name type="scientific">Hymenobacter cavernae</name>
    <dbReference type="NCBI Taxonomy" id="2044852"/>
    <lineage>
        <taxon>Bacteria</taxon>
        <taxon>Pseudomonadati</taxon>
        <taxon>Bacteroidota</taxon>
        <taxon>Cytophagia</taxon>
        <taxon>Cytophagales</taxon>
        <taxon>Hymenobacteraceae</taxon>
        <taxon>Hymenobacter</taxon>
    </lineage>
</organism>
<gene>
    <name evidence="5" type="ORF">GCM10011383_36190</name>
</gene>
<reference evidence="6" key="1">
    <citation type="journal article" date="2019" name="Int. J. Syst. Evol. Microbiol.">
        <title>The Global Catalogue of Microorganisms (GCM) 10K type strain sequencing project: providing services to taxonomists for standard genome sequencing and annotation.</title>
        <authorList>
            <consortium name="The Broad Institute Genomics Platform"/>
            <consortium name="The Broad Institute Genome Sequencing Center for Infectious Disease"/>
            <person name="Wu L."/>
            <person name="Ma J."/>
        </authorList>
    </citation>
    <scope>NUCLEOTIDE SEQUENCE [LARGE SCALE GENOMIC DNA]</scope>
    <source>
        <strain evidence="6">CGMCC 1.15197</strain>
    </source>
</reference>
<dbReference type="InterPro" id="IPR002577">
    <property type="entry name" value="HTH_HxlR"/>
</dbReference>
<evidence type="ECO:0000256" key="2">
    <source>
        <dbReference type="ARBA" id="ARBA00023125"/>
    </source>
</evidence>
<keyword evidence="2" id="KW-0238">DNA-binding</keyword>
<evidence type="ECO:0000256" key="3">
    <source>
        <dbReference type="ARBA" id="ARBA00023163"/>
    </source>
</evidence>
<sequence length="153" mass="17012">MFLFLRHMYVTNADNQVDKIAAAAQKILAIPESGPGLCPVRDILDRVGDKWSLFSILHLGSDGSLRFNELRKRIDGISQRMLTVTLRALEADGLVTRTVYAEVPPRVEYRLTELGHGLLGAVIEFGNWASQHAPAIAQARKTFAAREKVEVEN</sequence>
<dbReference type="InterPro" id="IPR036388">
    <property type="entry name" value="WH-like_DNA-bd_sf"/>
</dbReference>
<dbReference type="PANTHER" id="PTHR33204">
    <property type="entry name" value="TRANSCRIPTIONAL REGULATOR, MARR FAMILY"/>
    <property type="match status" value="1"/>
</dbReference>
<dbReference type="SUPFAM" id="SSF46785">
    <property type="entry name" value="Winged helix' DNA-binding domain"/>
    <property type="match status" value="1"/>
</dbReference>
<evidence type="ECO:0000256" key="1">
    <source>
        <dbReference type="ARBA" id="ARBA00023015"/>
    </source>
</evidence>
<dbReference type="InterPro" id="IPR036390">
    <property type="entry name" value="WH_DNA-bd_sf"/>
</dbReference>
<comment type="caution">
    <text evidence="5">The sequence shown here is derived from an EMBL/GenBank/DDBJ whole genome shotgun (WGS) entry which is preliminary data.</text>
</comment>
<dbReference type="EMBL" id="BMHT01000007">
    <property type="protein sequence ID" value="GGF21289.1"/>
    <property type="molecule type" value="Genomic_DNA"/>
</dbReference>
<dbReference type="Proteomes" id="UP000632273">
    <property type="component" value="Unassembled WGS sequence"/>
</dbReference>
<keyword evidence="1" id="KW-0805">Transcription regulation</keyword>
<protein>
    <recommendedName>
        <fullName evidence="4">HTH hxlR-type domain-containing protein</fullName>
    </recommendedName>
</protein>
<dbReference type="PANTHER" id="PTHR33204:SF39">
    <property type="entry name" value="TRANSCRIPTIONAL REGULATORY PROTEIN"/>
    <property type="match status" value="1"/>
</dbReference>
<dbReference type="Pfam" id="PF01638">
    <property type="entry name" value="HxlR"/>
    <property type="match status" value="1"/>
</dbReference>
<keyword evidence="6" id="KW-1185">Reference proteome</keyword>
<evidence type="ECO:0000313" key="5">
    <source>
        <dbReference type="EMBL" id="GGF21289.1"/>
    </source>
</evidence>